<dbReference type="Pfam" id="PF01546">
    <property type="entry name" value="Peptidase_M20"/>
    <property type="match status" value="1"/>
</dbReference>
<dbReference type="Gene3D" id="3.40.630.10">
    <property type="entry name" value="Zn peptidases"/>
    <property type="match status" value="1"/>
</dbReference>
<dbReference type="SUPFAM" id="SSF53187">
    <property type="entry name" value="Zn-dependent exopeptidases"/>
    <property type="match status" value="1"/>
</dbReference>
<keyword evidence="7" id="KW-1185">Reference proteome</keyword>
<dbReference type="InterPro" id="IPR011650">
    <property type="entry name" value="Peptidase_M20_dimer"/>
</dbReference>
<evidence type="ECO:0000256" key="1">
    <source>
        <dbReference type="ARBA" id="ARBA00001947"/>
    </source>
</evidence>
<reference evidence="7" key="1">
    <citation type="journal article" date="2019" name="Int. J. Syst. Evol. Microbiol.">
        <title>The Global Catalogue of Microorganisms (GCM) 10K type strain sequencing project: providing services to taxonomists for standard genome sequencing and annotation.</title>
        <authorList>
            <consortium name="The Broad Institute Genomics Platform"/>
            <consortium name="The Broad Institute Genome Sequencing Center for Infectious Disease"/>
            <person name="Wu L."/>
            <person name="Ma J."/>
        </authorList>
    </citation>
    <scope>NUCLEOTIDE SEQUENCE [LARGE SCALE GENOMIC DNA]</scope>
    <source>
        <strain evidence="7">CCUG 66188</strain>
    </source>
</reference>
<keyword evidence="3" id="KW-0378">Hydrolase</keyword>
<dbReference type="InterPro" id="IPR001261">
    <property type="entry name" value="ArgE/DapE_CS"/>
</dbReference>
<keyword evidence="2" id="KW-0479">Metal-binding</keyword>
<feature type="domain" description="Peptidase M20 dimerisation" evidence="5">
    <location>
        <begin position="181"/>
        <end position="270"/>
    </location>
</feature>
<evidence type="ECO:0000256" key="2">
    <source>
        <dbReference type="ARBA" id="ARBA00022723"/>
    </source>
</evidence>
<evidence type="ECO:0000313" key="6">
    <source>
        <dbReference type="EMBL" id="MFC6761546.1"/>
    </source>
</evidence>
<comment type="caution">
    <text evidence="6">The sequence shown here is derived from an EMBL/GenBank/DDBJ whole genome shotgun (WGS) entry which is preliminary data.</text>
</comment>
<gene>
    <name evidence="6" type="ORF">ACFQFQ_22170</name>
</gene>
<evidence type="ECO:0000259" key="5">
    <source>
        <dbReference type="Pfam" id="PF07687"/>
    </source>
</evidence>
<dbReference type="PIRSF" id="PIRSF037238">
    <property type="entry name" value="Carboxypeptidase_G2"/>
    <property type="match status" value="1"/>
</dbReference>
<evidence type="ECO:0000256" key="3">
    <source>
        <dbReference type="ARBA" id="ARBA00022801"/>
    </source>
</evidence>
<dbReference type="Proteomes" id="UP001596353">
    <property type="component" value="Unassembled WGS sequence"/>
</dbReference>
<protein>
    <submittedName>
        <fullName evidence="6">M20/M25/M40 family metallo-hydrolase</fullName>
    </submittedName>
</protein>
<proteinExistence type="predicted"/>
<dbReference type="PANTHER" id="PTHR43808">
    <property type="entry name" value="ACETYLORNITHINE DEACETYLASE"/>
    <property type="match status" value="1"/>
</dbReference>
<dbReference type="InterPro" id="IPR036264">
    <property type="entry name" value="Bact_exopeptidase_dim_dom"/>
</dbReference>
<dbReference type="PROSITE" id="PS00758">
    <property type="entry name" value="ARGE_DAPE_CPG2_1"/>
    <property type="match status" value="1"/>
</dbReference>
<evidence type="ECO:0000256" key="4">
    <source>
        <dbReference type="ARBA" id="ARBA00022833"/>
    </source>
</evidence>
<dbReference type="InterPro" id="IPR002933">
    <property type="entry name" value="Peptidase_M20"/>
</dbReference>
<organism evidence="6 7">
    <name type="scientific">Sulfitobacter porphyrae</name>
    <dbReference type="NCBI Taxonomy" id="1246864"/>
    <lineage>
        <taxon>Bacteria</taxon>
        <taxon>Pseudomonadati</taxon>
        <taxon>Pseudomonadota</taxon>
        <taxon>Alphaproteobacteria</taxon>
        <taxon>Rhodobacterales</taxon>
        <taxon>Roseobacteraceae</taxon>
        <taxon>Sulfitobacter</taxon>
    </lineage>
</organism>
<dbReference type="CDD" id="cd03885">
    <property type="entry name" value="M20_CPDG2"/>
    <property type="match status" value="1"/>
</dbReference>
<dbReference type="Pfam" id="PF07687">
    <property type="entry name" value="M20_dimer"/>
    <property type="match status" value="1"/>
</dbReference>
<keyword evidence="4" id="KW-0862">Zinc</keyword>
<dbReference type="InterPro" id="IPR050072">
    <property type="entry name" value="Peptidase_M20A"/>
</dbReference>
<name>A0ABW2B8L1_9RHOB</name>
<dbReference type="Gene3D" id="3.30.70.360">
    <property type="match status" value="1"/>
</dbReference>
<dbReference type="PANTHER" id="PTHR43808:SF9">
    <property type="entry name" value="BLL0789 PROTEIN"/>
    <property type="match status" value="1"/>
</dbReference>
<comment type="cofactor">
    <cofactor evidence="1">
        <name>Zn(2+)</name>
        <dbReference type="ChEBI" id="CHEBI:29105"/>
    </cofactor>
</comment>
<dbReference type="NCBIfam" id="NF005678">
    <property type="entry name" value="PRK07473.1"/>
    <property type="match status" value="1"/>
</dbReference>
<evidence type="ECO:0000313" key="7">
    <source>
        <dbReference type="Proteomes" id="UP001596353"/>
    </source>
</evidence>
<dbReference type="SUPFAM" id="SSF55031">
    <property type="entry name" value="Bacterial exopeptidase dimerisation domain"/>
    <property type="match status" value="1"/>
</dbReference>
<sequence length="377" mass="40079">MNPLELPFDTDEMLTGLKPWIECESPTFDAAAVNRMMDIAAYEMAALGATVERIPGRMGFGGSVRARFPHPDMGKPGILISGHMDTVHPIGTLDVLPFKRDGDICYGPGLMDMKGGNYIALDAIRKLIAAGLQTPLPVTVLFTPDEEVGTPSTRDLIEAEAARNAYVLVPEPGHDDGGVTIGRYAIARFNLMTKGQPSHAGARLSDGKSAIAAMARKIGEIEDMTGPDCTFSVGVIHAGQWVNCVSSSCAAEALSMAKKQEDLDAGVERMLALQGDMNGVEFIVERGVTRPVWRPDTPGTAKIFDIAKDIAKELGFEMQGRSQGGGSDGNFTGAMGIPTLDSLGVLGAGLHTLKEHIQVDSLTTRAKLMAGLLMRLA</sequence>
<dbReference type="EMBL" id="JBHSWG010000003">
    <property type="protein sequence ID" value="MFC6761546.1"/>
    <property type="molecule type" value="Genomic_DNA"/>
</dbReference>
<accession>A0ABW2B8L1</accession>
<dbReference type="InterPro" id="IPR017150">
    <property type="entry name" value="Pept_M20_glutamate_carboxypep"/>
</dbReference>